<proteinExistence type="inferred from homology"/>
<dbReference type="OrthoDB" id="9807797at2"/>
<dbReference type="PANTHER" id="PTHR45625:SF4">
    <property type="entry name" value="PEPTIDYLPROLYL ISOMERASE DOMAIN AND WD REPEAT-CONTAINING PROTEIN 1"/>
    <property type="match status" value="1"/>
</dbReference>
<dbReference type="Pfam" id="PF13646">
    <property type="entry name" value="HEAT_2"/>
    <property type="match status" value="2"/>
</dbReference>
<dbReference type="InterPro" id="IPR016024">
    <property type="entry name" value="ARM-type_fold"/>
</dbReference>
<accession>G2LI53</accession>
<reference evidence="7 8" key="1">
    <citation type="journal article" date="2012" name="Environ. Microbiol.">
        <title>Complete genome of Candidatus Chloracidobacterium thermophilum, a chlorophyll-based photoheterotroph belonging to the phylum Acidobacteria.</title>
        <authorList>
            <person name="Garcia Costas A.M."/>
            <person name="Liu Z."/>
            <person name="Tomsho L.P."/>
            <person name="Schuster S.C."/>
            <person name="Ward D.M."/>
            <person name="Bryant D.A."/>
        </authorList>
    </citation>
    <scope>NUCLEOTIDE SEQUENCE [LARGE SCALE GENOMIC DNA]</scope>
    <source>
        <strain evidence="7 8">B</strain>
    </source>
</reference>
<organism evidence="7 8">
    <name type="scientific">Chloracidobacterium thermophilum (strain B)</name>
    <dbReference type="NCBI Taxonomy" id="981222"/>
    <lineage>
        <taxon>Bacteria</taxon>
        <taxon>Pseudomonadati</taxon>
        <taxon>Acidobacteriota</taxon>
        <taxon>Terriglobia</taxon>
        <taxon>Terriglobales</taxon>
        <taxon>Acidobacteriaceae</taxon>
        <taxon>Chloracidobacterium</taxon>
    </lineage>
</organism>
<sequence length="729" mass="80423">MMNRRHFLSLCCLTAGWCSTVWGQRRPGPPPVLGRANSAQRVFARLLQLEDERYYHAEEFVDFLGSSNARVRRRACLALGRIGDPRSYTLLLERLYDDGNPRVRAMAAFALGELETTEPLEDLRRMLVRETEMLPVRARCAEALGKIAAANAKTLDADTLQGLLAAGLKSLPRPTEDIPPGSERELFTTLCLTAVMRMRQAAGLPPLLRWLASPNANVRFHAANALARLSDLPEAEKTLTREREKLVAAFRDEGETVVQVALARVLGAIGDAEAMAALLPRLAAAEAAVRIAVIRALSNARQPEEVVPPLLDRLRAGLSRYAKVEADERPTWDGLPELLTLAEALGRLKATEAQPWLERLRMLPTGRLGANPEVEIALARLGTAAFLGANPDKPLLPPDDDWRAQAHYFAGLAALPPEEPRRRRVVEDFLARTVLDARARTALLAAVPKTPAWAAVWEQELRHPDVMVRAAAAAALEVLPPTDQGRKALIAALTTAREDTQNDARLAILKALAADPHPDTEAAFDLALRDPDWLVRRQSGEILRRRLPSTLSEEERAQAGEMLDSRIGICRTNRPAAFYGRLVRQYARHPRAVITTTKGELTLELFSEDAPLTVENFIALAERGFFDDLTFHRVVPNFVVQGGDPRGDGDGGPGYQIRCEINERPYLRGSVGMALSGKDTGGSQWFICHLPQPHLDGGYTCFGQVVEGLETLDRLVRQDRILGIRLVKD</sequence>
<dbReference type="Pfam" id="PF00160">
    <property type="entry name" value="Pro_isomerase"/>
    <property type="match status" value="1"/>
</dbReference>
<evidence type="ECO:0000256" key="2">
    <source>
        <dbReference type="ARBA" id="ARBA00013194"/>
    </source>
</evidence>
<name>G2LI53_CHLTF</name>
<comment type="similarity">
    <text evidence="1">Belongs to the cyclophilin-type PPIase family.</text>
</comment>
<dbReference type="Proteomes" id="UP000006791">
    <property type="component" value="Chromosome 1"/>
</dbReference>
<dbReference type="HOGENOM" id="CLU_416637_0_0_0"/>
<dbReference type="SUPFAM" id="SSF50891">
    <property type="entry name" value="Cyclophilin-like"/>
    <property type="match status" value="1"/>
</dbReference>
<dbReference type="CDD" id="cd00317">
    <property type="entry name" value="cyclophilin"/>
    <property type="match status" value="1"/>
</dbReference>
<dbReference type="PROSITE" id="PS00170">
    <property type="entry name" value="CSA_PPIASE_1"/>
    <property type="match status" value="1"/>
</dbReference>
<gene>
    <name evidence="7" type="ordered locus">Cabther_A0510</name>
</gene>
<evidence type="ECO:0000256" key="5">
    <source>
        <dbReference type="ARBA" id="ARBA00023235"/>
    </source>
</evidence>
<dbReference type="Gene3D" id="1.25.10.10">
    <property type="entry name" value="Leucine-rich Repeat Variant"/>
    <property type="match status" value="3"/>
</dbReference>
<evidence type="ECO:0000256" key="1">
    <source>
        <dbReference type="ARBA" id="ARBA00007365"/>
    </source>
</evidence>
<dbReference type="InterPro" id="IPR029000">
    <property type="entry name" value="Cyclophilin-like_dom_sf"/>
</dbReference>
<dbReference type="STRING" id="981222.Cabther_A0510"/>
<protein>
    <recommendedName>
        <fullName evidence="2">peptidylprolyl isomerase</fullName>
        <ecNumber evidence="2">5.2.1.8</ecNumber>
    </recommendedName>
</protein>
<dbReference type="GO" id="GO:0003755">
    <property type="term" value="F:peptidyl-prolyl cis-trans isomerase activity"/>
    <property type="evidence" value="ECO:0007669"/>
    <property type="project" value="UniProtKB-KW"/>
</dbReference>
<dbReference type="SMART" id="SM00567">
    <property type="entry name" value="EZ_HEAT"/>
    <property type="match status" value="7"/>
</dbReference>
<feature type="domain" description="PPIase cyclophilin-type" evidence="6">
    <location>
        <begin position="599"/>
        <end position="715"/>
    </location>
</feature>
<dbReference type="GO" id="GO:0006457">
    <property type="term" value="P:protein folding"/>
    <property type="evidence" value="ECO:0007669"/>
    <property type="project" value="InterPro"/>
</dbReference>
<dbReference type="PRINTS" id="PR00153">
    <property type="entry name" value="CSAPPISMRASE"/>
</dbReference>
<dbReference type="InterPro" id="IPR020892">
    <property type="entry name" value="Cyclophilin-type_PPIase_CS"/>
</dbReference>
<dbReference type="EC" id="5.2.1.8" evidence="2"/>
<keyword evidence="5 7" id="KW-0413">Isomerase</keyword>
<dbReference type="SUPFAM" id="SSF48371">
    <property type="entry name" value="ARM repeat"/>
    <property type="match status" value="2"/>
</dbReference>
<evidence type="ECO:0000313" key="7">
    <source>
        <dbReference type="EMBL" id="AEP11269.1"/>
    </source>
</evidence>
<dbReference type="PROSITE" id="PS50072">
    <property type="entry name" value="CSA_PPIASE_2"/>
    <property type="match status" value="1"/>
</dbReference>
<dbReference type="RefSeq" id="WP_014099007.1">
    <property type="nucleotide sequence ID" value="NC_016024.1"/>
</dbReference>
<dbReference type="InterPro" id="IPR011989">
    <property type="entry name" value="ARM-like"/>
</dbReference>
<keyword evidence="8" id="KW-1185">Reference proteome</keyword>
<dbReference type="Gene3D" id="2.40.100.10">
    <property type="entry name" value="Cyclophilin-like"/>
    <property type="match status" value="1"/>
</dbReference>
<evidence type="ECO:0000256" key="4">
    <source>
        <dbReference type="ARBA" id="ARBA00023110"/>
    </source>
</evidence>
<keyword evidence="4" id="KW-0697">Rotamase</keyword>
<evidence type="ECO:0000313" key="8">
    <source>
        <dbReference type="Proteomes" id="UP000006791"/>
    </source>
</evidence>
<dbReference type="InterPro" id="IPR004155">
    <property type="entry name" value="PBS_lyase_HEAT"/>
</dbReference>
<dbReference type="InterPro" id="IPR002130">
    <property type="entry name" value="Cyclophilin-type_PPIase_dom"/>
</dbReference>
<keyword evidence="3" id="KW-0677">Repeat</keyword>
<dbReference type="EMBL" id="CP002514">
    <property type="protein sequence ID" value="AEP11269.1"/>
    <property type="molecule type" value="Genomic_DNA"/>
</dbReference>
<evidence type="ECO:0000259" key="6">
    <source>
        <dbReference type="PROSITE" id="PS50072"/>
    </source>
</evidence>
<dbReference type="KEGG" id="ctm:Cabther_A0510"/>
<dbReference type="PANTHER" id="PTHR45625">
    <property type="entry name" value="PEPTIDYL-PROLYL CIS-TRANS ISOMERASE-RELATED"/>
    <property type="match status" value="1"/>
</dbReference>
<dbReference type="InterPro" id="IPR000357">
    <property type="entry name" value="HEAT"/>
</dbReference>
<evidence type="ECO:0000256" key="3">
    <source>
        <dbReference type="ARBA" id="ARBA00022737"/>
    </source>
</evidence>
<dbReference type="AlphaFoldDB" id="G2LI53"/>
<dbReference type="InterPro" id="IPR044666">
    <property type="entry name" value="Cyclophilin_A-like"/>
</dbReference>
<dbReference type="Pfam" id="PF02985">
    <property type="entry name" value="HEAT"/>
    <property type="match status" value="1"/>
</dbReference>